<dbReference type="PANTHER" id="PTHR35526">
    <property type="entry name" value="ANTI-SIGMA-F FACTOR RSBW-RELATED"/>
    <property type="match status" value="1"/>
</dbReference>
<keyword evidence="1" id="KW-0808">Transferase</keyword>
<evidence type="ECO:0000259" key="3">
    <source>
        <dbReference type="Pfam" id="PF13581"/>
    </source>
</evidence>
<dbReference type="Gene3D" id="3.30.565.10">
    <property type="entry name" value="Histidine kinase-like ATPase, C-terminal domain"/>
    <property type="match status" value="1"/>
</dbReference>
<gene>
    <name evidence="4" type="ORF">RM877_21545</name>
</gene>
<feature type="compositionally biased region" description="Low complexity" evidence="2">
    <location>
        <begin position="7"/>
        <end position="22"/>
    </location>
</feature>
<dbReference type="InterPro" id="IPR036890">
    <property type="entry name" value="HATPase_C_sf"/>
</dbReference>
<dbReference type="InterPro" id="IPR003594">
    <property type="entry name" value="HATPase_dom"/>
</dbReference>
<dbReference type="Pfam" id="PF13581">
    <property type="entry name" value="HATPase_c_2"/>
    <property type="match status" value="1"/>
</dbReference>
<dbReference type="Proteomes" id="UP001183535">
    <property type="component" value="Unassembled WGS sequence"/>
</dbReference>
<evidence type="ECO:0000256" key="1">
    <source>
        <dbReference type="ARBA" id="ARBA00022527"/>
    </source>
</evidence>
<name>A0ABD5ESN7_9ACTN</name>
<evidence type="ECO:0000313" key="5">
    <source>
        <dbReference type="Proteomes" id="UP001183535"/>
    </source>
</evidence>
<feature type="domain" description="Histidine kinase/HSP90-like ATPase" evidence="3">
    <location>
        <begin position="28"/>
        <end position="137"/>
    </location>
</feature>
<dbReference type="SUPFAM" id="SSF55874">
    <property type="entry name" value="ATPase domain of HSP90 chaperone/DNA topoisomerase II/histidine kinase"/>
    <property type="match status" value="1"/>
</dbReference>
<dbReference type="EMBL" id="JAVRES010000011">
    <property type="protein sequence ID" value="MDT0437268.1"/>
    <property type="molecule type" value="Genomic_DNA"/>
</dbReference>
<evidence type="ECO:0000256" key="2">
    <source>
        <dbReference type="SAM" id="MobiDB-lite"/>
    </source>
</evidence>
<organism evidence="4 5">
    <name type="scientific">Streptomyces doudnae</name>
    <dbReference type="NCBI Taxonomy" id="3075536"/>
    <lineage>
        <taxon>Bacteria</taxon>
        <taxon>Bacillati</taxon>
        <taxon>Actinomycetota</taxon>
        <taxon>Actinomycetes</taxon>
        <taxon>Kitasatosporales</taxon>
        <taxon>Streptomycetaceae</taxon>
        <taxon>Streptomyces</taxon>
    </lineage>
</organism>
<sequence length="158" mass="16252">MSDTVRPAALSGPPPGGATADTGVATAATARAHARAVVREEWNTPSRTARDEDVIDLLLVVSELVTNAIRHGGGLAGFEVEVADAGVRLLVHDHSEAAPRSSAGAAPPGHRVSGYGWPLVLRLAVEVAVERRPGGGKTIDVLVPLRSVPTGADVHDRG</sequence>
<dbReference type="GO" id="GO:0005524">
    <property type="term" value="F:ATP binding"/>
    <property type="evidence" value="ECO:0007669"/>
    <property type="project" value="UniProtKB-KW"/>
</dbReference>
<dbReference type="InterPro" id="IPR050267">
    <property type="entry name" value="Anti-sigma-factor_SerPK"/>
</dbReference>
<dbReference type="RefSeq" id="WP_256089785.1">
    <property type="nucleotide sequence ID" value="NZ_JAVRES010000011.1"/>
</dbReference>
<proteinExistence type="predicted"/>
<keyword evidence="1" id="KW-0723">Serine/threonine-protein kinase</keyword>
<dbReference type="PANTHER" id="PTHR35526:SF3">
    <property type="entry name" value="ANTI-SIGMA-F FACTOR RSBW"/>
    <property type="match status" value="1"/>
</dbReference>
<dbReference type="AlphaFoldDB" id="A0ABD5ESN7"/>
<accession>A0ABD5ESN7</accession>
<comment type="caution">
    <text evidence="4">The sequence shown here is derived from an EMBL/GenBank/DDBJ whole genome shotgun (WGS) entry which is preliminary data.</text>
</comment>
<reference evidence="5" key="1">
    <citation type="submission" date="2023-07" db="EMBL/GenBank/DDBJ databases">
        <title>30 novel species of actinomycetes from the DSMZ collection.</title>
        <authorList>
            <person name="Nouioui I."/>
        </authorList>
    </citation>
    <scope>NUCLEOTIDE SEQUENCE [LARGE SCALE GENOMIC DNA]</scope>
    <source>
        <strain evidence="5">DSM 41981</strain>
    </source>
</reference>
<keyword evidence="1" id="KW-0418">Kinase</keyword>
<evidence type="ECO:0000313" key="4">
    <source>
        <dbReference type="EMBL" id="MDT0437268.1"/>
    </source>
</evidence>
<dbReference type="CDD" id="cd16936">
    <property type="entry name" value="HATPase_RsbW-like"/>
    <property type="match status" value="1"/>
</dbReference>
<feature type="region of interest" description="Disordered" evidence="2">
    <location>
        <begin position="1"/>
        <end position="22"/>
    </location>
</feature>
<keyword evidence="5" id="KW-1185">Reference proteome</keyword>
<keyword evidence="4" id="KW-0067">ATP-binding</keyword>
<dbReference type="GO" id="GO:0004674">
    <property type="term" value="F:protein serine/threonine kinase activity"/>
    <property type="evidence" value="ECO:0007669"/>
    <property type="project" value="UniProtKB-KW"/>
</dbReference>
<protein>
    <submittedName>
        <fullName evidence="4">ATP-binding protein</fullName>
    </submittedName>
</protein>
<keyword evidence="4" id="KW-0547">Nucleotide-binding</keyword>